<reference evidence="1 2" key="1">
    <citation type="submission" date="2023-07" db="EMBL/GenBank/DDBJ databases">
        <title>Sorghum-associated microbial communities from plants grown in Nebraska, USA.</title>
        <authorList>
            <person name="Schachtman D."/>
        </authorList>
    </citation>
    <scope>NUCLEOTIDE SEQUENCE [LARGE SCALE GENOMIC DNA]</scope>
    <source>
        <strain evidence="1 2">4256</strain>
    </source>
</reference>
<accession>A0ABU1X1B9</accession>
<gene>
    <name evidence="1" type="ORF">J2W40_002193</name>
</gene>
<sequence>MLRYRHNVTGPRYSVSIAVPAPVVAKGGRASQSNTYTAPILLEIERHLRRTGMSDRRFGMEAIGDPALIHDLRRGRDPSSKTAARIRAFMQREA</sequence>
<evidence type="ECO:0000313" key="2">
    <source>
        <dbReference type="Proteomes" id="UP001267638"/>
    </source>
</evidence>
<organism evidence="1 2">
    <name type="scientific">Sphingobium xenophagum</name>
    <dbReference type="NCBI Taxonomy" id="121428"/>
    <lineage>
        <taxon>Bacteria</taxon>
        <taxon>Pseudomonadati</taxon>
        <taxon>Pseudomonadota</taxon>
        <taxon>Alphaproteobacteria</taxon>
        <taxon>Sphingomonadales</taxon>
        <taxon>Sphingomonadaceae</taxon>
        <taxon>Sphingobium</taxon>
    </lineage>
</organism>
<evidence type="ECO:0000313" key="1">
    <source>
        <dbReference type="EMBL" id="MDR7155366.1"/>
    </source>
</evidence>
<protein>
    <submittedName>
        <fullName evidence="1">Uncharacterized protein</fullName>
    </submittedName>
</protein>
<dbReference type="EMBL" id="JAVDWV010000009">
    <property type="protein sequence ID" value="MDR7155366.1"/>
    <property type="molecule type" value="Genomic_DNA"/>
</dbReference>
<name>A0ABU1X1B9_SPHXE</name>
<keyword evidence="2" id="KW-1185">Reference proteome</keyword>
<dbReference type="Proteomes" id="UP001267638">
    <property type="component" value="Unassembled WGS sequence"/>
</dbReference>
<proteinExistence type="predicted"/>
<comment type="caution">
    <text evidence="1">The sequence shown here is derived from an EMBL/GenBank/DDBJ whole genome shotgun (WGS) entry which is preliminary data.</text>
</comment>